<name>A0ACC2SER1_9FUNG</name>
<accession>A0ACC2SER1</accession>
<dbReference type="Proteomes" id="UP001165960">
    <property type="component" value="Unassembled WGS sequence"/>
</dbReference>
<organism evidence="1 2">
    <name type="scientific">Entomophthora muscae</name>
    <dbReference type="NCBI Taxonomy" id="34485"/>
    <lineage>
        <taxon>Eukaryota</taxon>
        <taxon>Fungi</taxon>
        <taxon>Fungi incertae sedis</taxon>
        <taxon>Zoopagomycota</taxon>
        <taxon>Entomophthoromycotina</taxon>
        <taxon>Entomophthoromycetes</taxon>
        <taxon>Entomophthorales</taxon>
        <taxon>Entomophthoraceae</taxon>
        <taxon>Entomophthora</taxon>
    </lineage>
</organism>
<proteinExistence type="predicted"/>
<evidence type="ECO:0000313" key="2">
    <source>
        <dbReference type="Proteomes" id="UP001165960"/>
    </source>
</evidence>
<dbReference type="EMBL" id="QTSX02005133">
    <property type="protein sequence ID" value="KAJ9060788.1"/>
    <property type="molecule type" value="Genomic_DNA"/>
</dbReference>
<reference evidence="1" key="1">
    <citation type="submission" date="2022-04" db="EMBL/GenBank/DDBJ databases">
        <title>Genome of the entomopathogenic fungus Entomophthora muscae.</title>
        <authorList>
            <person name="Elya C."/>
            <person name="Lovett B.R."/>
            <person name="Lee E."/>
            <person name="Macias A.M."/>
            <person name="Hajek A.E."/>
            <person name="De Bivort B.L."/>
            <person name="Kasson M.T."/>
            <person name="De Fine Licht H.H."/>
            <person name="Stajich J.E."/>
        </authorList>
    </citation>
    <scope>NUCLEOTIDE SEQUENCE</scope>
    <source>
        <strain evidence="1">Berkeley</strain>
    </source>
</reference>
<protein>
    <submittedName>
        <fullName evidence="1">Uncharacterized protein</fullName>
    </submittedName>
</protein>
<evidence type="ECO:0000313" key="1">
    <source>
        <dbReference type="EMBL" id="KAJ9060788.1"/>
    </source>
</evidence>
<comment type="caution">
    <text evidence="1">The sequence shown here is derived from an EMBL/GenBank/DDBJ whole genome shotgun (WGS) entry which is preliminary data.</text>
</comment>
<keyword evidence="2" id="KW-1185">Reference proteome</keyword>
<sequence>MLRWEAQSFFFQRGHSRKACGSGEREGSLVMECTGPANSLPIPKDPDQGSASQRLEVSKTDPMPTNKETTPTLAASLGATKAMGLPLPDLFLPEKDFK</sequence>
<gene>
    <name evidence="1" type="ORF">DSO57_1027080</name>
</gene>